<gene>
    <name evidence="1" type="ORF">N7548_05725</name>
</gene>
<dbReference type="Proteomes" id="UP001177160">
    <property type="component" value="Unassembled WGS sequence"/>
</dbReference>
<reference evidence="1" key="1">
    <citation type="submission" date="2022-09" db="EMBL/GenBank/DDBJ databases">
        <title>Novel Mycoplasma species identified in domestic and wild animals.</title>
        <authorList>
            <person name="Volokhov D.V."/>
            <person name="Furtak V.A."/>
            <person name="Zagorodnyaya T.A."/>
        </authorList>
    </citation>
    <scope>NUCLEOTIDE SEQUENCE</scope>
    <source>
        <strain evidence="1">Oakley</strain>
    </source>
</reference>
<name>A0ABT2Y6G8_9MOLU</name>
<dbReference type="RefSeq" id="WP_263608510.1">
    <property type="nucleotide sequence ID" value="NZ_JAOVQM010000003.1"/>
</dbReference>
<evidence type="ECO:0000313" key="1">
    <source>
        <dbReference type="EMBL" id="MCV2232325.1"/>
    </source>
</evidence>
<dbReference type="EMBL" id="JAOVQM010000003">
    <property type="protein sequence ID" value="MCV2232325.1"/>
    <property type="molecule type" value="Genomic_DNA"/>
</dbReference>
<sequence length="315" mass="33693">MRKLTQKLVLSVVTMALVVIALGTSTFAWFTLTNKAAISPFEAQVTAGEGIEITLGDWNGTNAYTAPDADTVWYTVMPTNVIEDYIDNMYNNFRFDNMTSADGSVIRNEALSDISYSPAAKYIQFTLYFRSSAIKTIVWNSAELTGDPQPWVVNVPSFISSDGITPWLLNETKQVSAYTGARVSIEGTAGTYTFQAPEGTVLGVYNSNDDVVSYDLEDVGGVFTVGAGTGTPYGAAAYGVAAGKTTTYGAAAPTVHATSLINTTPAELLTLGSPADGYYYGNVIVRVWIEGFDADTFDAIFNSTLSVQLGFGVDE</sequence>
<accession>A0ABT2Y6G8</accession>
<evidence type="ECO:0008006" key="3">
    <source>
        <dbReference type="Google" id="ProtNLM"/>
    </source>
</evidence>
<comment type="caution">
    <text evidence="1">The sequence shown here is derived from an EMBL/GenBank/DDBJ whole genome shotgun (WGS) entry which is preliminary data.</text>
</comment>
<organism evidence="1 2">
    <name type="scientific">Paracholeplasma manati</name>
    <dbReference type="NCBI Taxonomy" id="591373"/>
    <lineage>
        <taxon>Bacteria</taxon>
        <taxon>Bacillati</taxon>
        <taxon>Mycoplasmatota</taxon>
        <taxon>Mollicutes</taxon>
        <taxon>Acholeplasmatales</taxon>
        <taxon>Acholeplasmataceae</taxon>
        <taxon>Paracholeplasma</taxon>
    </lineage>
</organism>
<keyword evidence="2" id="KW-1185">Reference proteome</keyword>
<evidence type="ECO:0000313" key="2">
    <source>
        <dbReference type="Proteomes" id="UP001177160"/>
    </source>
</evidence>
<proteinExistence type="predicted"/>
<protein>
    <recommendedName>
        <fullName evidence="3">SipW-cognate class signal peptide</fullName>
    </recommendedName>
</protein>